<reference evidence="1 2" key="1">
    <citation type="journal article" date="2015" name="Fungal Genet. Biol.">
        <title>Evolution of novel wood decay mechanisms in Agaricales revealed by the genome sequences of Fistulina hepatica and Cylindrobasidium torrendii.</title>
        <authorList>
            <person name="Floudas D."/>
            <person name="Held B.W."/>
            <person name="Riley R."/>
            <person name="Nagy L.G."/>
            <person name="Koehler G."/>
            <person name="Ransdell A.S."/>
            <person name="Younus H."/>
            <person name="Chow J."/>
            <person name="Chiniquy J."/>
            <person name="Lipzen A."/>
            <person name="Tritt A."/>
            <person name="Sun H."/>
            <person name="Haridas S."/>
            <person name="LaButti K."/>
            <person name="Ohm R.A."/>
            <person name="Kues U."/>
            <person name="Blanchette R.A."/>
            <person name="Grigoriev I.V."/>
            <person name="Minto R.E."/>
            <person name="Hibbett D.S."/>
        </authorList>
    </citation>
    <scope>NUCLEOTIDE SEQUENCE [LARGE SCALE GENOMIC DNA]</scope>
    <source>
        <strain evidence="1 2">FP15055 ss-10</strain>
    </source>
</reference>
<sequence>MAASALLCSTVEEAMVDNPEALGRLPHLLETDVSLSAWATVQPFIAHALAPSRMHHTLSNRCYVLENGKHFNANTVCAAAHIAIELIAISYLSQEKCGPNVLADNVPSIMAWTIFNTQHIDDMIFSDASTKLWDSSNYANRTILADLKCRALIYQDARCKEYLCSIFDLWTHASAFGLKGTWLSIISNLVSSWVPHTDGSVNPHAPGDPLLAAALEVVASRAGAMADQQLQLLHLKSCGQDGTPESVAPVRLMALLCRAPELRMDMEARGGIRLLCKLLRRHALAFAPSKMDESEILGRIESGMSILGVLLKMLCGPAAVREALHCGALVTVMLLWSHIEQNLALQEVCDADTWLSITCQGSGRYFSEGIDNWLWFPSIYRVLHRAITEVDELLKKGLDMPETPLACFKSTRKRYHEHHAALRSLRRRCSRPKVSLPTLHSLRAMSVHAHSVLRNIPHSYSAASSTAVAAGWSRIVHLGVKRSIGMKNIARNAAPSLLLPEKNLLVRLCHISTVAHCWTPFATTSGRT</sequence>
<name>A0A0D7AUV1_9AGAR</name>
<gene>
    <name evidence="1" type="ORF">CYLTODRAFT_438976</name>
</gene>
<evidence type="ECO:0000313" key="1">
    <source>
        <dbReference type="EMBL" id="KIY62163.1"/>
    </source>
</evidence>
<accession>A0A0D7AUV1</accession>
<dbReference type="AlphaFoldDB" id="A0A0D7AUV1"/>
<dbReference type="Proteomes" id="UP000054007">
    <property type="component" value="Unassembled WGS sequence"/>
</dbReference>
<protein>
    <submittedName>
        <fullName evidence="1">Uncharacterized protein</fullName>
    </submittedName>
</protein>
<organism evidence="1 2">
    <name type="scientific">Cylindrobasidium torrendii FP15055 ss-10</name>
    <dbReference type="NCBI Taxonomy" id="1314674"/>
    <lineage>
        <taxon>Eukaryota</taxon>
        <taxon>Fungi</taxon>
        <taxon>Dikarya</taxon>
        <taxon>Basidiomycota</taxon>
        <taxon>Agaricomycotina</taxon>
        <taxon>Agaricomycetes</taxon>
        <taxon>Agaricomycetidae</taxon>
        <taxon>Agaricales</taxon>
        <taxon>Marasmiineae</taxon>
        <taxon>Physalacriaceae</taxon>
        <taxon>Cylindrobasidium</taxon>
    </lineage>
</organism>
<proteinExistence type="predicted"/>
<evidence type="ECO:0000313" key="2">
    <source>
        <dbReference type="Proteomes" id="UP000054007"/>
    </source>
</evidence>
<dbReference type="EMBL" id="KN880817">
    <property type="protein sequence ID" value="KIY62163.1"/>
    <property type="molecule type" value="Genomic_DNA"/>
</dbReference>
<keyword evidence="2" id="KW-1185">Reference proteome</keyword>